<dbReference type="EMBL" id="BGPR01217003">
    <property type="protein sequence ID" value="GBN54345.1"/>
    <property type="molecule type" value="Genomic_DNA"/>
</dbReference>
<reference evidence="1 2" key="1">
    <citation type="journal article" date="2019" name="Sci. Rep.">
        <title>Orb-weaving spider Araneus ventricosus genome elucidates the spidroin gene catalogue.</title>
        <authorList>
            <person name="Kono N."/>
            <person name="Nakamura H."/>
            <person name="Ohtoshi R."/>
            <person name="Moran D.A.P."/>
            <person name="Shinohara A."/>
            <person name="Yoshida Y."/>
            <person name="Fujiwara M."/>
            <person name="Mori M."/>
            <person name="Tomita M."/>
            <person name="Arakawa K."/>
        </authorList>
    </citation>
    <scope>NUCLEOTIDE SEQUENCE [LARGE SCALE GENOMIC DNA]</scope>
</reference>
<gene>
    <name evidence="1" type="ORF">AVEN_147706_1</name>
</gene>
<accession>A0A4Y2PR17</accession>
<evidence type="ECO:0000313" key="2">
    <source>
        <dbReference type="Proteomes" id="UP000499080"/>
    </source>
</evidence>
<evidence type="ECO:0000313" key="1">
    <source>
        <dbReference type="EMBL" id="GBN54345.1"/>
    </source>
</evidence>
<comment type="caution">
    <text evidence="1">The sequence shown here is derived from an EMBL/GenBank/DDBJ whole genome shotgun (WGS) entry which is preliminary data.</text>
</comment>
<organism evidence="1 2">
    <name type="scientific">Araneus ventricosus</name>
    <name type="common">Orbweaver spider</name>
    <name type="synonym">Epeira ventricosa</name>
    <dbReference type="NCBI Taxonomy" id="182803"/>
    <lineage>
        <taxon>Eukaryota</taxon>
        <taxon>Metazoa</taxon>
        <taxon>Ecdysozoa</taxon>
        <taxon>Arthropoda</taxon>
        <taxon>Chelicerata</taxon>
        <taxon>Arachnida</taxon>
        <taxon>Araneae</taxon>
        <taxon>Araneomorphae</taxon>
        <taxon>Entelegynae</taxon>
        <taxon>Araneoidea</taxon>
        <taxon>Araneidae</taxon>
        <taxon>Araneus</taxon>
    </lineage>
</organism>
<protein>
    <submittedName>
        <fullName evidence="1">Uncharacterized protein</fullName>
    </submittedName>
</protein>
<dbReference type="AlphaFoldDB" id="A0A4Y2PR17"/>
<sequence length="92" mass="10815">MYLNLTWPTTFIRPERLNFKQKLPPKCLPSQDEEDIGVLVDRKIFKFPGHQDLNILTLCGLKVWIVVWQLKFRPCHLTAVQNCKVRLNIALL</sequence>
<keyword evidence="2" id="KW-1185">Reference proteome</keyword>
<proteinExistence type="predicted"/>
<dbReference type="Proteomes" id="UP000499080">
    <property type="component" value="Unassembled WGS sequence"/>
</dbReference>
<name>A0A4Y2PR17_ARAVE</name>